<proteinExistence type="predicted"/>
<gene>
    <name evidence="1" type="ORF">IWA51_07635</name>
</gene>
<organism evidence="1 2">
    <name type="scientific">Treponema peruense</name>
    <dbReference type="NCBI Taxonomy" id="2787628"/>
    <lineage>
        <taxon>Bacteria</taxon>
        <taxon>Pseudomonadati</taxon>
        <taxon>Spirochaetota</taxon>
        <taxon>Spirochaetia</taxon>
        <taxon>Spirochaetales</taxon>
        <taxon>Treponemataceae</taxon>
        <taxon>Treponema</taxon>
    </lineage>
</organism>
<evidence type="ECO:0000313" key="1">
    <source>
        <dbReference type="EMBL" id="QQA00152.1"/>
    </source>
</evidence>
<protein>
    <recommendedName>
        <fullName evidence="3">Prepilin-type N-terminal cleavage/methylation domain-containing protein</fullName>
    </recommendedName>
</protein>
<dbReference type="RefSeq" id="WP_198441999.1">
    <property type="nucleotide sequence ID" value="NZ_CP064936.1"/>
</dbReference>
<reference evidence="1 2" key="1">
    <citation type="submission" date="2020-11" db="EMBL/GenBank/DDBJ databases">
        <title>Treponema Peruensis nv. sp., first commensal Treponema isolated from human feces.</title>
        <authorList>
            <person name="Belkhou C."/>
            <person name="Raes J."/>
        </authorList>
    </citation>
    <scope>NUCLEOTIDE SEQUENCE [LARGE SCALE GENOMIC DNA]</scope>
    <source>
        <strain evidence="1 2">RCC2812</strain>
    </source>
</reference>
<keyword evidence="2" id="KW-1185">Reference proteome</keyword>
<dbReference type="Proteomes" id="UP000595224">
    <property type="component" value="Chromosome"/>
</dbReference>
<dbReference type="EMBL" id="CP064936">
    <property type="protein sequence ID" value="QQA00152.1"/>
    <property type="molecule type" value="Genomic_DNA"/>
</dbReference>
<dbReference type="AlphaFoldDB" id="A0A7T3RBR1"/>
<evidence type="ECO:0008006" key="3">
    <source>
        <dbReference type="Google" id="ProtNLM"/>
    </source>
</evidence>
<name>A0A7T3RBR1_9SPIR</name>
<dbReference type="KEGG" id="tper:IWA51_07635"/>
<sequence>MKMKIKLHTASKLNELIVQICKNDAFTLMESLVSIAVMSSAIPAIVFAYSSCMHSVVFAKQNVRSNLELINSDRILREFIQQIKIPPWVNEKNINLTWSNHSIVIYTEQDDFCEYKLDLPEKIRILSCSLICKQNESVGLLCEYELRNKRNKLIQIFASGYGDTDEF</sequence>
<evidence type="ECO:0000313" key="2">
    <source>
        <dbReference type="Proteomes" id="UP000595224"/>
    </source>
</evidence>
<accession>A0A7T3RBR1</accession>